<dbReference type="EMBL" id="JAYMYR010000003">
    <property type="protein sequence ID" value="KAK7373647.1"/>
    <property type="molecule type" value="Genomic_DNA"/>
</dbReference>
<keyword evidence="3" id="KW-1185">Reference proteome</keyword>
<dbReference type="AlphaFoldDB" id="A0AAN9NIW9"/>
<evidence type="ECO:0000313" key="2">
    <source>
        <dbReference type="EMBL" id="KAK7373647.1"/>
    </source>
</evidence>
<proteinExistence type="predicted"/>
<evidence type="ECO:0000313" key="3">
    <source>
        <dbReference type="Proteomes" id="UP001374584"/>
    </source>
</evidence>
<evidence type="ECO:0000256" key="1">
    <source>
        <dbReference type="SAM" id="MobiDB-lite"/>
    </source>
</evidence>
<protein>
    <submittedName>
        <fullName evidence="2">Uncharacterized protein</fullName>
    </submittedName>
</protein>
<dbReference type="Proteomes" id="UP001374584">
    <property type="component" value="Unassembled WGS sequence"/>
</dbReference>
<feature type="region of interest" description="Disordered" evidence="1">
    <location>
        <begin position="78"/>
        <end position="97"/>
    </location>
</feature>
<accession>A0AAN9NIW9</accession>
<sequence>MAATFREATVMRSRVARVRRSRAAHGGTCYHVTSNDGSTCRDDPRAGLGEGLGAGLGTRLGTGLDVGLGDGDEVRQRALSTTASGDVDRCGGSRTAT</sequence>
<gene>
    <name evidence="2" type="ORF">VNO80_07062</name>
</gene>
<name>A0AAN9NIW9_PHACN</name>
<reference evidence="2 3" key="1">
    <citation type="submission" date="2024-01" db="EMBL/GenBank/DDBJ databases">
        <title>The genomes of 5 underutilized Papilionoideae crops provide insights into root nodulation and disease resistanc.</title>
        <authorList>
            <person name="Jiang F."/>
        </authorList>
    </citation>
    <scope>NUCLEOTIDE SEQUENCE [LARGE SCALE GENOMIC DNA]</scope>
    <source>
        <strain evidence="2">JINMINGXINNONG_FW02</strain>
        <tissue evidence="2">Leaves</tissue>
    </source>
</reference>
<organism evidence="2 3">
    <name type="scientific">Phaseolus coccineus</name>
    <name type="common">Scarlet runner bean</name>
    <name type="synonym">Phaseolus multiflorus</name>
    <dbReference type="NCBI Taxonomy" id="3886"/>
    <lineage>
        <taxon>Eukaryota</taxon>
        <taxon>Viridiplantae</taxon>
        <taxon>Streptophyta</taxon>
        <taxon>Embryophyta</taxon>
        <taxon>Tracheophyta</taxon>
        <taxon>Spermatophyta</taxon>
        <taxon>Magnoliopsida</taxon>
        <taxon>eudicotyledons</taxon>
        <taxon>Gunneridae</taxon>
        <taxon>Pentapetalae</taxon>
        <taxon>rosids</taxon>
        <taxon>fabids</taxon>
        <taxon>Fabales</taxon>
        <taxon>Fabaceae</taxon>
        <taxon>Papilionoideae</taxon>
        <taxon>50 kb inversion clade</taxon>
        <taxon>NPAAA clade</taxon>
        <taxon>indigoferoid/millettioid clade</taxon>
        <taxon>Phaseoleae</taxon>
        <taxon>Phaseolus</taxon>
    </lineage>
</organism>
<comment type="caution">
    <text evidence="2">The sequence shown here is derived from an EMBL/GenBank/DDBJ whole genome shotgun (WGS) entry which is preliminary data.</text>
</comment>